<dbReference type="PROSITE" id="PS01247">
    <property type="entry name" value="IUNH"/>
    <property type="match status" value="1"/>
</dbReference>
<dbReference type="Gene3D" id="3.90.245.10">
    <property type="entry name" value="Ribonucleoside hydrolase-like"/>
    <property type="match status" value="1"/>
</dbReference>
<dbReference type="STRING" id="525254.HMPREF0072_1227"/>
<dbReference type="Proteomes" id="UP000005984">
    <property type="component" value="Unassembled WGS sequence"/>
</dbReference>
<dbReference type="EC" id="3.2.2.8" evidence="4"/>
<feature type="domain" description="Inosine/uridine-preferring nucleoside hydrolase" evidence="3">
    <location>
        <begin position="7"/>
        <end position="295"/>
    </location>
</feature>
<comment type="caution">
    <text evidence="4">The sequence shown here is derived from an EMBL/GenBank/DDBJ whole genome shotgun (WGS) entry which is preliminary data.</text>
</comment>
<dbReference type="PANTHER" id="PTHR12304:SF4">
    <property type="entry name" value="URIDINE NUCLEOSIDASE"/>
    <property type="match status" value="1"/>
</dbReference>
<evidence type="ECO:0000256" key="1">
    <source>
        <dbReference type="ARBA" id="ARBA00022801"/>
    </source>
</evidence>
<protein>
    <submittedName>
        <fullName evidence="4">Inosine-uridine preferring nucleoside hydrolase</fullName>
        <ecNumber evidence="4">3.2.2.8</ecNumber>
    </submittedName>
</protein>
<keyword evidence="2 4" id="KW-0326">Glycosidase</keyword>
<dbReference type="GO" id="GO:0005829">
    <property type="term" value="C:cytosol"/>
    <property type="evidence" value="ECO:0007669"/>
    <property type="project" value="TreeGrafter"/>
</dbReference>
<dbReference type="InterPro" id="IPR001910">
    <property type="entry name" value="Inosine/uridine_hydrolase_dom"/>
</dbReference>
<dbReference type="Pfam" id="PF01156">
    <property type="entry name" value="IU_nuc_hydro"/>
    <property type="match status" value="1"/>
</dbReference>
<dbReference type="GO" id="GO:0006152">
    <property type="term" value="P:purine nucleoside catabolic process"/>
    <property type="evidence" value="ECO:0007669"/>
    <property type="project" value="TreeGrafter"/>
</dbReference>
<sequence length="313" mass="35354">MTRDRELIIDCDPGQDDAIAISVCKNIDRLKINGIVTVAGNNDIDNITNNARLLMQTLKSDIKIFKGSKGSLLNKVYSQDVHGTTGMDGMSQIPEINYQVEKGNFIDFYKETLKSKKITIVAIGPLTNIALLIKTYPEYIKNIEEIVIMGGGLQKGNVTDYAEFNFYADPEAAKIVFDSGIKITLFSLDVTEDAYLLEREYEQLKKGNYLAKAMFELINYYHSNGKKFGYTKCSLHDVCTILYLADLNIFEMEDRYIDISLHGLTRGMTLSNKSKEEKAIYNARVGKTIDRVKFKNAIINNILELDSKLYGKL</sequence>
<dbReference type="eggNOG" id="COG1957">
    <property type="taxonomic scope" value="Bacteria"/>
</dbReference>
<keyword evidence="5" id="KW-1185">Reference proteome</keyword>
<evidence type="ECO:0000313" key="5">
    <source>
        <dbReference type="Proteomes" id="UP000005984"/>
    </source>
</evidence>
<gene>
    <name evidence="4" type="primary">rihB</name>
    <name evidence="4" type="ORF">HMPREF0072_1227</name>
</gene>
<dbReference type="AlphaFoldDB" id="C2BFV7"/>
<dbReference type="InterPro" id="IPR023186">
    <property type="entry name" value="IUNH"/>
</dbReference>
<dbReference type="SUPFAM" id="SSF53590">
    <property type="entry name" value="Nucleoside hydrolase"/>
    <property type="match status" value="1"/>
</dbReference>
<dbReference type="PANTHER" id="PTHR12304">
    <property type="entry name" value="INOSINE-URIDINE PREFERRING NUCLEOSIDE HYDROLASE"/>
    <property type="match status" value="1"/>
</dbReference>
<dbReference type="GO" id="GO:0008477">
    <property type="term" value="F:purine nucleosidase activity"/>
    <property type="evidence" value="ECO:0007669"/>
    <property type="project" value="TreeGrafter"/>
</dbReference>
<evidence type="ECO:0000313" key="4">
    <source>
        <dbReference type="EMBL" id="EEI86217.1"/>
    </source>
</evidence>
<name>C2BFV7_9FIRM</name>
<reference evidence="4 5" key="1">
    <citation type="submission" date="2008-10" db="EMBL/GenBank/DDBJ databases">
        <authorList>
            <person name="Qin X."/>
            <person name="Bachman B."/>
            <person name="Battles P."/>
            <person name="Bell A."/>
            <person name="Bess C."/>
            <person name="Bickham C."/>
            <person name="Chaboub L."/>
            <person name="Chen D."/>
            <person name="Coyle M."/>
            <person name="Deiros D.R."/>
            <person name="Dinh H."/>
            <person name="Forbes L."/>
            <person name="Fowler G."/>
            <person name="Francisco L."/>
            <person name="Fu Q."/>
            <person name="Gubbala S."/>
            <person name="Hale W."/>
            <person name="Han Y."/>
            <person name="Hemphill L."/>
            <person name="Highlander S.K."/>
            <person name="Hirani K."/>
            <person name="Hogues M."/>
            <person name="Jackson L."/>
            <person name="Jakkamsetti A."/>
            <person name="Javaid M."/>
            <person name="Jiang H."/>
            <person name="Korchina V."/>
            <person name="Kovar C."/>
            <person name="Lara F."/>
            <person name="Lee S."/>
            <person name="Mata R."/>
            <person name="Mathew T."/>
            <person name="Moen C."/>
            <person name="Morales K."/>
            <person name="Munidasa M."/>
            <person name="Nazareth L."/>
            <person name="Ngo R."/>
            <person name="Nguyen L."/>
            <person name="Okwuonu G."/>
            <person name="Ongeri F."/>
            <person name="Patil S."/>
            <person name="Petrosino J."/>
            <person name="Pham C."/>
            <person name="Pham P."/>
            <person name="Pu L.-L."/>
            <person name="Puazo M."/>
            <person name="Raj R."/>
            <person name="Reid J."/>
            <person name="Rouhana J."/>
            <person name="Saada N."/>
            <person name="Shang Y."/>
            <person name="Simmons D."/>
            <person name="Thornton R."/>
            <person name="Warren J."/>
            <person name="Weissenberger G."/>
            <person name="Zhang J."/>
            <person name="Zhang L."/>
            <person name="Zhou C."/>
            <person name="Zhu D."/>
            <person name="Muzny D."/>
            <person name="Worley K."/>
            <person name="Gibbs R."/>
        </authorList>
    </citation>
    <scope>NUCLEOTIDE SEQUENCE [LARGE SCALE GENOMIC DNA]</scope>
    <source>
        <strain evidence="4 5">ATCC 51172</strain>
    </source>
</reference>
<dbReference type="InterPro" id="IPR015910">
    <property type="entry name" value="I/U_nuclsd_hydro_CS"/>
</dbReference>
<proteinExistence type="predicted"/>
<organism evidence="4 5">
    <name type="scientific">Anaerococcus lactolyticus ATCC 51172</name>
    <dbReference type="NCBI Taxonomy" id="525254"/>
    <lineage>
        <taxon>Bacteria</taxon>
        <taxon>Bacillati</taxon>
        <taxon>Bacillota</taxon>
        <taxon>Tissierellia</taxon>
        <taxon>Tissierellales</taxon>
        <taxon>Peptoniphilaceae</taxon>
        <taxon>Anaerococcus</taxon>
    </lineage>
</organism>
<dbReference type="RefSeq" id="WP_004829837.1">
    <property type="nucleotide sequence ID" value="NZ_GG666055.1"/>
</dbReference>
<dbReference type="HOGENOM" id="CLU_036838_2_2_9"/>
<evidence type="ECO:0000259" key="3">
    <source>
        <dbReference type="Pfam" id="PF01156"/>
    </source>
</evidence>
<accession>C2BFV7</accession>
<evidence type="ECO:0000256" key="2">
    <source>
        <dbReference type="ARBA" id="ARBA00023295"/>
    </source>
</evidence>
<keyword evidence="1 4" id="KW-0378">Hydrolase</keyword>
<dbReference type="InterPro" id="IPR036452">
    <property type="entry name" value="Ribo_hydro-like"/>
</dbReference>
<dbReference type="GO" id="GO:0045437">
    <property type="term" value="F:uridine nucleosidase activity"/>
    <property type="evidence" value="ECO:0007669"/>
    <property type="project" value="UniProtKB-ARBA"/>
</dbReference>
<dbReference type="EMBL" id="ABYO01000211">
    <property type="protein sequence ID" value="EEI86217.1"/>
    <property type="molecule type" value="Genomic_DNA"/>
</dbReference>